<dbReference type="Pfam" id="PF08241">
    <property type="entry name" value="Methyltransf_11"/>
    <property type="match status" value="1"/>
</dbReference>
<proteinExistence type="predicted"/>
<dbReference type="InterPro" id="IPR029063">
    <property type="entry name" value="SAM-dependent_MTases_sf"/>
</dbReference>
<dbReference type="PANTHER" id="PTHR13090">
    <property type="entry name" value="ARGININE-HYDROXYLASE NDUFAF5, MITOCHONDRIAL"/>
    <property type="match status" value="1"/>
</dbReference>
<feature type="domain" description="Methyltransferase type 11" evidence="3">
    <location>
        <begin position="51"/>
        <end position="122"/>
    </location>
</feature>
<dbReference type="GO" id="GO:0032259">
    <property type="term" value="P:methylation"/>
    <property type="evidence" value="ECO:0007669"/>
    <property type="project" value="UniProtKB-KW"/>
</dbReference>
<accession>A0ABT4ZBY7</accession>
<protein>
    <submittedName>
        <fullName evidence="4">Methyltransferase domain-containing protein</fullName>
    </submittedName>
</protein>
<evidence type="ECO:0000259" key="3">
    <source>
        <dbReference type="Pfam" id="PF08241"/>
    </source>
</evidence>
<comment type="caution">
    <text evidence="4">The sequence shown here is derived from an EMBL/GenBank/DDBJ whole genome shotgun (WGS) entry which is preliminary data.</text>
</comment>
<dbReference type="SUPFAM" id="SSF53335">
    <property type="entry name" value="S-adenosyl-L-methionine-dependent methyltransferases"/>
    <property type="match status" value="1"/>
</dbReference>
<dbReference type="PANTHER" id="PTHR13090:SF1">
    <property type="entry name" value="ARGININE-HYDROXYLASE NDUFAF5, MITOCHONDRIAL"/>
    <property type="match status" value="1"/>
</dbReference>
<keyword evidence="5" id="KW-1185">Reference proteome</keyword>
<dbReference type="InterPro" id="IPR050602">
    <property type="entry name" value="Malonyl-ACP_OMT"/>
</dbReference>
<evidence type="ECO:0000256" key="1">
    <source>
        <dbReference type="ARBA" id="ARBA00022603"/>
    </source>
</evidence>
<gene>
    <name evidence="4" type="ORF">PAF17_04690</name>
</gene>
<name>A0ABT4ZBY7_9RHOB</name>
<sequence length="279" mass="30906">MSSSPDINRPVLTDRPALNRQRNRALHGQWVDFLHQLAADEVEDRLAEINRRFTRTAIVTGFPDFWAQRFPEAQIVADDEVLSLGAQSFDLVIHAMSLHWADDPVGQIVQCRRALCEDGLFLGTCFGGQSLHELRAALAQAEAAVTGGLSPRVLPMGEIRDLGGLLHRAGLALPVADLVQQRASYQSLIHLAHDLRAMGEANAMQNRIRHTSRREIFLRAAAYMAEHYPDRDDPSRIAATFDLVFLTGWAPSETQPKPLRPGSAHASLADALNEIRNKS</sequence>
<dbReference type="Gene3D" id="3.40.50.150">
    <property type="entry name" value="Vaccinia Virus protein VP39"/>
    <property type="match status" value="1"/>
</dbReference>
<dbReference type="GO" id="GO:0008168">
    <property type="term" value="F:methyltransferase activity"/>
    <property type="evidence" value="ECO:0007669"/>
    <property type="project" value="UniProtKB-KW"/>
</dbReference>
<evidence type="ECO:0000313" key="4">
    <source>
        <dbReference type="EMBL" id="MDB6176802.1"/>
    </source>
</evidence>
<keyword evidence="2" id="KW-0808">Transferase</keyword>
<dbReference type="EMBL" id="JAQBIE010000004">
    <property type="protein sequence ID" value="MDB6176802.1"/>
    <property type="molecule type" value="Genomic_DNA"/>
</dbReference>
<dbReference type="RefSeq" id="WP_271887925.1">
    <property type="nucleotide sequence ID" value="NZ_JAQBIE010000004.1"/>
</dbReference>
<evidence type="ECO:0000256" key="2">
    <source>
        <dbReference type="ARBA" id="ARBA00022679"/>
    </source>
</evidence>
<dbReference type="InterPro" id="IPR013216">
    <property type="entry name" value="Methyltransf_11"/>
</dbReference>
<dbReference type="Proteomes" id="UP001165641">
    <property type="component" value="Unassembled WGS sequence"/>
</dbReference>
<reference evidence="4" key="1">
    <citation type="submission" date="2022-12" db="EMBL/GenBank/DDBJ databases">
        <title>Paracoccus onchidii sp. nov., isolated from a marine invertebrate from the South China Sea.</title>
        <authorList>
            <person name="Xu S."/>
            <person name="Liu Z."/>
            <person name="Xu Y."/>
        </authorList>
    </citation>
    <scope>NUCLEOTIDE SEQUENCE</scope>
    <source>
        <strain evidence="4">Z330</strain>
    </source>
</reference>
<organism evidence="4 5">
    <name type="scientific">Paracoccus onchidii</name>
    <dbReference type="NCBI Taxonomy" id="3017813"/>
    <lineage>
        <taxon>Bacteria</taxon>
        <taxon>Pseudomonadati</taxon>
        <taxon>Pseudomonadota</taxon>
        <taxon>Alphaproteobacteria</taxon>
        <taxon>Rhodobacterales</taxon>
        <taxon>Paracoccaceae</taxon>
        <taxon>Paracoccus</taxon>
    </lineage>
</organism>
<evidence type="ECO:0000313" key="5">
    <source>
        <dbReference type="Proteomes" id="UP001165641"/>
    </source>
</evidence>
<keyword evidence="1 4" id="KW-0489">Methyltransferase</keyword>